<dbReference type="Proteomes" id="UP000618051">
    <property type="component" value="Unassembled WGS sequence"/>
</dbReference>
<keyword evidence="2 3" id="KW-0175">Coiled coil</keyword>
<accession>A0A835NJ23</accession>
<gene>
    <name evidence="6" type="ORF">IHE44_0014222</name>
    <name evidence="5" type="ORF">IHE44_005803</name>
</gene>
<dbReference type="GO" id="GO:0000978">
    <property type="term" value="F:RNA polymerase II cis-regulatory region sequence-specific DNA binding"/>
    <property type="evidence" value="ECO:0007669"/>
    <property type="project" value="TreeGrafter"/>
</dbReference>
<feature type="region of interest" description="Disordered" evidence="4">
    <location>
        <begin position="738"/>
        <end position="776"/>
    </location>
</feature>
<evidence type="ECO:0000256" key="2">
    <source>
        <dbReference type="ARBA" id="ARBA00023054"/>
    </source>
</evidence>
<feature type="compositionally biased region" description="Polar residues" evidence="4">
    <location>
        <begin position="905"/>
        <end position="918"/>
    </location>
</feature>
<reference evidence="5" key="1">
    <citation type="submission" date="2020-10" db="EMBL/GenBank/DDBJ databases">
        <title>Feather gene expression reveals the developmental basis of iridescence in African starlings.</title>
        <authorList>
            <person name="Rubenstein D.R."/>
        </authorList>
    </citation>
    <scope>NUCLEOTIDE SEQUENCE</scope>
    <source>
        <strain evidence="5">SS15</strain>
        <tissue evidence="5">Liver</tissue>
    </source>
</reference>
<sequence>MSCQANNEGLAISGGKGSENAHLQDVCECVWLASTLATHLNNSVIAVLMTAQLPGRHGFRHHAEARLAAKRAARAEAREIRMKELERQQKETNGYEEDVCGSSQSRKSSRLLNINGLLFPVRKSLIINSIVRMQVTMFPPVPAQEVLCINYSNSGPALLNIGDCANDLKGLSKHSLGAEGELFGVFFSALCFNKARQKLRACFFLRLDNDFPSAYTCGYCVISKCLFARSDRRKQTNFSNLSQISFLCEEMNTSMDHRIKNEAEFSRSYFFLMQASYYSDLSLPNSSYASTSQLSSQNGNWQHVSLVSLRQSSLHDTKLQRSKFSECWKNISEVGGWIVPCVWQSLASPVPAELQQCSRSCLGCGWDTGSRTWPQALGWGSLLEPLLHPVLPDTASALGLFKGMPSLLYSDALPARSYRASVYEESPSEYSCYLGSGSRASSRASSARASPVGARTVSSLSAATLASLGGTSSRRGSGDTSISADTEASIREIKAKSVSFLVLYFLTEGLGWQSVLFIPHSAYSLQDSLAEVEEKYKKVMVSNAQLDNEKTNFMYQVDTLKDALLELEEQLAESRRQYEEKSKEFEREKHAHSILQFQFMEIKEALKQREEMLAEIQQLQQKQQSYVREISDLQETIEWKDKKIGALERQKDFFDSIRSERDVLRDEVVVLKEQLKKHGIIPDSDIATNGDTSDILDNEGHLDSSRTGNTQALKTGGEGMLGKANEVEMKNEILEDVGKREILQNTEHEEQKEESEEEEVQTLHAAENAKAEQMVEERDTLPTVMLPEGRFAEQAQSLTEPVSGSTSSNSDSDTDGLRKVTESRGPAAQQPESTEAEHHDLSARTNENLELGSLQGHQIFETPQEIFYDSGTEQELGEAAPNQEEEEELKTSHALSDNEMDEGCDSTSDSSDLASNQAGLPEGAVAGLLREEGNVESSTPEEPQHSEESAENKVANVLEEKFVDCTDGRSDKTADDRAEEENEVGSTVQGQPRETESVGLEGTEPPERDVPAEPLEKEGGEHQAFIPPASSGDSPSTFPEEPRTQGETATAEKDGQKEELVEELEKCSDSAETGEQGVASVQETGGCIPEGQGSELQQAQPGTEVGREVTTQESPSDPSLSGDEIKESELETGDEAGEGQESRTEWVEDLNPKVEVETSQCSEETAGGTEGEKNVPVEGEVQKVVEQVEGESKEQSCVGVTVTTENKASKETLKENEQEVELADQPGGEFASEEDRLKKLIDERESLLDQIKKLKGQLEEKQRNGKMENTQSEDEVLENGTDMHMIDLQRDANRQISDLKFKLAKSEQEITALEQNVIRLEGQVARYKTAAENAERVEDELKAEKRKLQRELRSALDKTEELEVSNGHLVKRLEKMKANRSALLSQQ</sequence>
<feature type="compositionally biased region" description="Basic and acidic residues" evidence="4">
    <location>
        <begin position="942"/>
        <end position="951"/>
    </location>
</feature>
<feature type="region of interest" description="Disordered" evidence="4">
    <location>
        <begin position="696"/>
        <end position="726"/>
    </location>
</feature>
<evidence type="ECO:0000313" key="5">
    <source>
        <dbReference type="EMBL" id="KAG0115520.1"/>
    </source>
</evidence>
<reference evidence="6" key="3">
    <citation type="submission" date="2022-01" db="EMBL/GenBank/DDBJ databases">
        <authorList>
            <person name="Rubenstein D.R."/>
        </authorList>
    </citation>
    <scope>NUCLEOTIDE SEQUENCE</scope>
    <source>
        <strain evidence="6">SS15</strain>
        <tissue evidence="6">Liver</tissue>
    </source>
</reference>
<keyword evidence="7" id="KW-1185">Reference proteome</keyword>
<dbReference type="Pfam" id="PF09738">
    <property type="entry name" value="LRRFIP"/>
    <property type="match status" value="3"/>
</dbReference>
<dbReference type="PANTHER" id="PTHR19212:SF5">
    <property type="entry name" value="LEUCINE-RICH REPEAT FLIGHTLESS-INTERACTING PROTEIN 1"/>
    <property type="match status" value="1"/>
</dbReference>
<evidence type="ECO:0008006" key="8">
    <source>
        <dbReference type="Google" id="ProtNLM"/>
    </source>
</evidence>
<feature type="compositionally biased region" description="Basic and acidic residues" evidence="4">
    <location>
        <begin position="767"/>
        <end position="776"/>
    </location>
</feature>
<dbReference type="Gene3D" id="1.20.5.4090">
    <property type="match status" value="1"/>
</dbReference>
<dbReference type="InterPro" id="IPR019139">
    <property type="entry name" value="LRRFIP1/2"/>
</dbReference>
<feature type="compositionally biased region" description="Basic and acidic residues" evidence="4">
    <location>
        <begin position="1005"/>
        <end position="1021"/>
    </location>
</feature>
<feature type="coiled-coil region" evidence="3">
    <location>
        <begin position="529"/>
        <end position="636"/>
    </location>
</feature>
<evidence type="ECO:0000256" key="4">
    <source>
        <dbReference type="SAM" id="MobiDB-lite"/>
    </source>
</evidence>
<proteinExistence type="inferred from homology"/>
<evidence type="ECO:0000313" key="7">
    <source>
        <dbReference type="Proteomes" id="UP000618051"/>
    </source>
</evidence>
<comment type="caution">
    <text evidence="5">The sequence shown here is derived from an EMBL/GenBank/DDBJ whole genome shotgun (WGS) entry which is preliminary data.</text>
</comment>
<dbReference type="OrthoDB" id="10028421at2759"/>
<reference evidence="6 7" key="2">
    <citation type="journal article" date="2021" name="J. Hered.">
        <title>Feather Gene Expression Elucidates the Developmental Basis of Plumage Iridescence in African Starlings.</title>
        <authorList>
            <person name="Rubenstein D.R."/>
            <person name="Corvelo A."/>
            <person name="MacManes M.D."/>
            <person name="Maia R."/>
            <person name="Narzisi G."/>
            <person name="Rousaki A."/>
            <person name="Vandenabeele P."/>
            <person name="Shawkey M.D."/>
            <person name="Solomon J."/>
        </authorList>
    </citation>
    <scope>NUCLEOTIDE SEQUENCE [LARGE SCALE GENOMIC DNA]</scope>
    <source>
        <strain evidence="6">SS15</strain>
    </source>
</reference>
<dbReference type="EMBL" id="JADDUC010000219">
    <property type="protein sequence ID" value="KAG0115520.1"/>
    <property type="molecule type" value="Genomic_DNA"/>
</dbReference>
<feature type="compositionally biased region" description="Polar residues" evidence="4">
    <location>
        <begin position="1109"/>
        <end position="1119"/>
    </location>
</feature>
<feature type="compositionally biased region" description="Basic and acidic residues" evidence="4">
    <location>
        <begin position="958"/>
        <end position="976"/>
    </location>
</feature>
<evidence type="ECO:0000256" key="3">
    <source>
        <dbReference type="SAM" id="Coils"/>
    </source>
</evidence>
<feature type="region of interest" description="Disordered" evidence="4">
    <location>
        <begin position="794"/>
        <end position="842"/>
    </location>
</feature>
<feature type="region of interest" description="Disordered" evidence="4">
    <location>
        <begin position="867"/>
        <end position="1177"/>
    </location>
</feature>
<dbReference type="EMBL" id="JADDUC020000008">
    <property type="protein sequence ID" value="KAI1236974.1"/>
    <property type="molecule type" value="Genomic_DNA"/>
</dbReference>
<evidence type="ECO:0000256" key="1">
    <source>
        <dbReference type="ARBA" id="ARBA00008275"/>
    </source>
</evidence>
<evidence type="ECO:0000313" key="6">
    <source>
        <dbReference type="EMBL" id="KAI1236974.1"/>
    </source>
</evidence>
<organism evidence="5">
    <name type="scientific">Lamprotornis superbus</name>
    <dbReference type="NCBI Taxonomy" id="245042"/>
    <lineage>
        <taxon>Eukaryota</taxon>
        <taxon>Metazoa</taxon>
        <taxon>Chordata</taxon>
        <taxon>Craniata</taxon>
        <taxon>Vertebrata</taxon>
        <taxon>Euteleostomi</taxon>
        <taxon>Archelosauria</taxon>
        <taxon>Archosauria</taxon>
        <taxon>Dinosauria</taxon>
        <taxon>Saurischia</taxon>
        <taxon>Theropoda</taxon>
        <taxon>Coelurosauria</taxon>
        <taxon>Aves</taxon>
        <taxon>Neognathae</taxon>
        <taxon>Neoaves</taxon>
        <taxon>Telluraves</taxon>
        <taxon>Australaves</taxon>
        <taxon>Passeriformes</taxon>
        <taxon>Sturnidae</taxon>
        <taxon>Lamprotornis</taxon>
    </lineage>
</organism>
<comment type="similarity">
    <text evidence="1">Belongs to the LRRFIP family.</text>
</comment>
<protein>
    <recommendedName>
        <fullName evidence="8">Leucine-rich repeat flightless-interacting protein 1</fullName>
    </recommendedName>
</protein>
<name>A0A835NJ23_9PASS</name>
<feature type="region of interest" description="Disordered" evidence="4">
    <location>
        <begin position="1205"/>
        <end position="1233"/>
    </location>
</feature>
<feature type="region of interest" description="Disordered" evidence="4">
    <location>
        <begin position="1259"/>
        <end position="1279"/>
    </location>
</feature>
<dbReference type="GO" id="GO:0000981">
    <property type="term" value="F:DNA-binding transcription factor activity, RNA polymerase II-specific"/>
    <property type="evidence" value="ECO:0007669"/>
    <property type="project" value="TreeGrafter"/>
</dbReference>
<feature type="coiled-coil region" evidence="3">
    <location>
        <begin position="1289"/>
        <end position="1365"/>
    </location>
</feature>
<dbReference type="PANTHER" id="PTHR19212">
    <property type="entry name" value="LEUCINE RICH REPEAT IN FLII INTERACTING PROTEIN"/>
    <property type="match status" value="1"/>
</dbReference>
<feature type="compositionally biased region" description="Basic and acidic residues" evidence="4">
    <location>
        <begin position="1040"/>
        <end position="1069"/>
    </location>
</feature>
<feature type="compositionally biased region" description="Basic and acidic residues" evidence="4">
    <location>
        <begin position="1207"/>
        <end position="1217"/>
    </location>
</feature>
<feature type="compositionally biased region" description="Basic and acidic residues" evidence="4">
    <location>
        <begin position="738"/>
        <end position="751"/>
    </location>
</feature>
<feature type="compositionally biased region" description="Basic and acidic residues" evidence="4">
    <location>
        <begin position="1140"/>
        <end position="1156"/>
    </location>
</feature>